<dbReference type="InterPro" id="IPR045864">
    <property type="entry name" value="aa-tRNA-synth_II/BPL/LPL"/>
</dbReference>
<dbReference type="SUPFAM" id="SSF55681">
    <property type="entry name" value="Class II aaRS and biotin synthetases"/>
    <property type="match status" value="1"/>
</dbReference>
<dbReference type="InterPro" id="IPR018149">
    <property type="entry name" value="Lys-tRNA-synth_II_C"/>
</dbReference>
<evidence type="ECO:0000256" key="3">
    <source>
        <dbReference type="ARBA" id="ARBA00022840"/>
    </source>
</evidence>
<accession>A0A521B9W2</accession>
<proteinExistence type="predicted"/>
<keyword evidence="2" id="KW-0547">Nucleotide-binding</keyword>
<dbReference type="AlphaFoldDB" id="A0A521B9W2"/>
<dbReference type="GO" id="GO:0005829">
    <property type="term" value="C:cytosol"/>
    <property type="evidence" value="ECO:0007669"/>
    <property type="project" value="TreeGrafter"/>
</dbReference>
<dbReference type="EMBL" id="FXTM01000004">
    <property type="protein sequence ID" value="SMO43811.1"/>
    <property type="molecule type" value="Genomic_DNA"/>
</dbReference>
<keyword evidence="6" id="KW-1185">Reference proteome</keyword>
<dbReference type="OrthoDB" id="9802326at2"/>
<sequence>MVELLNVRNLLKKTVREFFYSLNYIEVDTPILSPYENPDDNVENVESSFKDFSGKTYSWFLHTSPEFFMKRFLLNGAERIFQICKVFRNGEVTNLHSVEFTMVEWYRVGESYRVGIEETVSLIRECGRALKRETGVFKGAKTDLNETELITVDEAFREFVGVSVFDREGVRELSGEKSYETAFFKLLVEKVEPGIEKIGKIVVLYDYPKEFGAFSKVRGDVAERFEVYISGVEIANGYTELTSFEEYKEKFEGRNVDSKFLKALKEKPLPRCEGVALGFDRLLMVLTGADSIEEVIPYSTNCLIRETSL</sequence>
<reference evidence="5 6" key="1">
    <citation type="submission" date="2017-05" db="EMBL/GenBank/DDBJ databases">
        <authorList>
            <person name="Varghese N."/>
            <person name="Submissions S."/>
        </authorList>
    </citation>
    <scope>NUCLEOTIDE SEQUENCE [LARGE SCALE GENOMIC DNA]</scope>
    <source>
        <strain evidence="5 6">DSM 16304</strain>
    </source>
</reference>
<name>A0A521B9W2_9BACT</name>
<evidence type="ECO:0000256" key="1">
    <source>
        <dbReference type="ARBA" id="ARBA00022598"/>
    </source>
</evidence>
<dbReference type="PRINTS" id="PR00982">
    <property type="entry name" value="TRNASYNTHLYS"/>
</dbReference>
<dbReference type="Pfam" id="PF00152">
    <property type="entry name" value="tRNA-synt_2"/>
    <property type="match status" value="1"/>
</dbReference>
<dbReference type="RefSeq" id="WP_142934226.1">
    <property type="nucleotide sequence ID" value="NZ_FXTM01000004.1"/>
</dbReference>
<keyword evidence="1" id="KW-0436">Ligase</keyword>
<dbReference type="GO" id="GO:0004824">
    <property type="term" value="F:lysine-tRNA ligase activity"/>
    <property type="evidence" value="ECO:0007669"/>
    <property type="project" value="InterPro"/>
</dbReference>
<dbReference type="Proteomes" id="UP000317315">
    <property type="component" value="Unassembled WGS sequence"/>
</dbReference>
<organism evidence="5 6">
    <name type="scientific">Balnearium lithotrophicum</name>
    <dbReference type="NCBI Taxonomy" id="223788"/>
    <lineage>
        <taxon>Bacteria</taxon>
        <taxon>Pseudomonadati</taxon>
        <taxon>Aquificota</taxon>
        <taxon>Aquificia</taxon>
        <taxon>Desulfurobacteriales</taxon>
        <taxon>Desulfurobacteriaceae</taxon>
        <taxon>Balnearium</taxon>
    </lineage>
</organism>
<dbReference type="Gene3D" id="3.30.930.10">
    <property type="entry name" value="Bira Bifunctional Protein, Domain 2"/>
    <property type="match status" value="1"/>
</dbReference>
<feature type="domain" description="Aminoacyl-transfer RNA synthetases class-II family profile" evidence="4">
    <location>
        <begin position="1"/>
        <end position="297"/>
    </location>
</feature>
<dbReference type="PANTHER" id="PTHR42918:SF6">
    <property type="entry name" value="ELONGATION FACTOR P--(R)-BETA-LYSINE LIGASE"/>
    <property type="match status" value="1"/>
</dbReference>
<evidence type="ECO:0000313" key="6">
    <source>
        <dbReference type="Proteomes" id="UP000317315"/>
    </source>
</evidence>
<protein>
    <submittedName>
        <fullName evidence="5">Lysyl-tRNA synthetase, class 2</fullName>
    </submittedName>
</protein>
<keyword evidence="3" id="KW-0067">ATP-binding</keyword>
<evidence type="ECO:0000313" key="5">
    <source>
        <dbReference type="EMBL" id="SMO43811.1"/>
    </source>
</evidence>
<dbReference type="PANTHER" id="PTHR42918">
    <property type="entry name" value="LYSYL-TRNA SYNTHETASE"/>
    <property type="match status" value="1"/>
</dbReference>
<evidence type="ECO:0000256" key="2">
    <source>
        <dbReference type="ARBA" id="ARBA00022741"/>
    </source>
</evidence>
<dbReference type="InterPro" id="IPR004364">
    <property type="entry name" value="Aa-tRNA-synt_II"/>
</dbReference>
<dbReference type="GO" id="GO:0000049">
    <property type="term" value="F:tRNA binding"/>
    <property type="evidence" value="ECO:0007669"/>
    <property type="project" value="TreeGrafter"/>
</dbReference>
<dbReference type="GO" id="GO:0006430">
    <property type="term" value="P:lysyl-tRNA aminoacylation"/>
    <property type="evidence" value="ECO:0007669"/>
    <property type="project" value="InterPro"/>
</dbReference>
<gene>
    <name evidence="5" type="ORF">SAMN06269117_10484</name>
</gene>
<keyword evidence="5" id="KW-0030">Aminoacyl-tRNA synthetase</keyword>
<evidence type="ECO:0000259" key="4">
    <source>
        <dbReference type="PROSITE" id="PS50862"/>
    </source>
</evidence>
<dbReference type="InterPro" id="IPR006195">
    <property type="entry name" value="aa-tRNA-synth_II"/>
</dbReference>
<dbReference type="GO" id="GO:0005524">
    <property type="term" value="F:ATP binding"/>
    <property type="evidence" value="ECO:0007669"/>
    <property type="project" value="UniProtKB-KW"/>
</dbReference>
<dbReference type="PROSITE" id="PS50862">
    <property type="entry name" value="AA_TRNA_LIGASE_II"/>
    <property type="match status" value="1"/>
</dbReference>